<feature type="compositionally biased region" description="Acidic residues" evidence="1">
    <location>
        <begin position="440"/>
        <end position="452"/>
    </location>
</feature>
<reference evidence="2 3" key="1">
    <citation type="submission" date="2016-07" db="EMBL/GenBank/DDBJ databases">
        <title>Pervasive Adenine N6-methylation of Active Genes in Fungi.</title>
        <authorList>
            <consortium name="DOE Joint Genome Institute"/>
            <person name="Mondo S.J."/>
            <person name="Dannebaum R.O."/>
            <person name="Kuo R.C."/>
            <person name="Labutti K."/>
            <person name="Haridas S."/>
            <person name="Kuo A."/>
            <person name="Salamov A."/>
            <person name="Ahrendt S.R."/>
            <person name="Lipzen A."/>
            <person name="Sullivan W."/>
            <person name="Andreopoulos W.B."/>
            <person name="Clum A."/>
            <person name="Lindquist E."/>
            <person name="Daum C."/>
            <person name="Ramamoorthy G.K."/>
            <person name="Gryganskyi A."/>
            <person name="Culley D."/>
            <person name="Magnuson J.K."/>
            <person name="James T.Y."/>
            <person name="O'Malley M.A."/>
            <person name="Stajich J.E."/>
            <person name="Spatafora J.W."/>
            <person name="Visel A."/>
            <person name="Grigoriev I.V."/>
        </authorList>
    </citation>
    <scope>NUCLEOTIDE SEQUENCE [LARGE SCALE GENOMIC DNA]</scope>
    <source>
        <strain evidence="2 3">62-1032</strain>
    </source>
</reference>
<evidence type="ECO:0000313" key="2">
    <source>
        <dbReference type="EMBL" id="ORY90839.1"/>
    </source>
</evidence>
<evidence type="ECO:0000256" key="1">
    <source>
        <dbReference type="SAM" id="MobiDB-lite"/>
    </source>
</evidence>
<evidence type="ECO:0000313" key="3">
    <source>
        <dbReference type="Proteomes" id="UP000193467"/>
    </source>
</evidence>
<protein>
    <recommendedName>
        <fullName evidence="4">F-box domain-containing protein</fullName>
    </recommendedName>
</protein>
<dbReference type="Proteomes" id="UP000193467">
    <property type="component" value="Unassembled WGS sequence"/>
</dbReference>
<name>A0A1Y2G1Q2_9BASI</name>
<accession>A0A1Y2G1Q2</accession>
<dbReference type="InterPro" id="IPR032675">
    <property type="entry name" value="LRR_dom_sf"/>
</dbReference>
<dbReference type="EMBL" id="MCGR01000003">
    <property type="protein sequence ID" value="ORY90839.1"/>
    <property type="molecule type" value="Genomic_DNA"/>
</dbReference>
<proteinExistence type="predicted"/>
<dbReference type="InParanoid" id="A0A1Y2G1Q2"/>
<dbReference type="Gene3D" id="3.80.10.10">
    <property type="entry name" value="Ribonuclease Inhibitor"/>
    <property type="match status" value="1"/>
</dbReference>
<comment type="caution">
    <text evidence="2">The sequence shown here is derived from an EMBL/GenBank/DDBJ whole genome shotgun (WGS) entry which is preliminary data.</text>
</comment>
<evidence type="ECO:0008006" key="4">
    <source>
        <dbReference type="Google" id="ProtNLM"/>
    </source>
</evidence>
<gene>
    <name evidence="2" type="ORF">BCR35DRAFT_349751</name>
</gene>
<keyword evidence="3" id="KW-1185">Reference proteome</keyword>
<feature type="region of interest" description="Disordered" evidence="1">
    <location>
        <begin position="438"/>
        <end position="458"/>
    </location>
</feature>
<feature type="region of interest" description="Disordered" evidence="1">
    <location>
        <begin position="1"/>
        <end position="34"/>
    </location>
</feature>
<organism evidence="2 3">
    <name type="scientific">Leucosporidium creatinivorum</name>
    <dbReference type="NCBI Taxonomy" id="106004"/>
    <lineage>
        <taxon>Eukaryota</taxon>
        <taxon>Fungi</taxon>
        <taxon>Dikarya</taxon>
        <taxon>Basidiomycota</taxon>
        <taxon>Pucciniomycotina</taxon>
        <taxon>Microbotryomycetes</taxon>
        <taxon>Leucosporidiales</taxon>
        <taxon>Leucosporidium</taxon>
    </lineage>
</organism>
<sequence>MLQLASRVSPPTSRAGAKPQPEQQQQQRSRGTSIAQQLPAEVLSRIFDFAAHDDVDEWEFGGELLGWDQNGGAAPLARVCQAWRGPATALLYASIAIGGQAEAEAFLSTMKERPDLRKLVLSAVVGVGELEEEQDGSVGQAEASLRVMDVLETLTDLKNLNIRPLHVAAAHRVASYLGRAPLRTLVLTGRIVLPIPSWTTGLFDYLSWPDVLDGLERLEVDWSQSISPFPYRPAPAVLPKLVLTHLSLRIELPDEIVHRVLRGVGSSLRVLRIYVERSRPLESTAQVLQSLTNLRHLHYISNLHLAELDSLTELPSSSPALLDLVLPHLSHLTSLTTSSTEISSSLFSVIPPSLHHLTIRSFNAHGLGYSPSLATDLRTRVDGLKELVWEDTMERWNEEDLEDLEEACEEKGVRFQFVEDSEASLAMVEAGAGAWRVETGSEDELETDEEEDHNNKCN</sequence>
<dbReference type="SUPFAM" id="SSF52058">
    <property type="entry name" value="L domain-like"/>
    <property type="match status" value="1"/>
</dbReference>
<dbReference type="AlphaFoldDB" id="A0A1Y2G1Q2"/>